<dbReference type="PANTHER" id="PTHR30126">
    <property type="entry name" value="HTH-TYPE TRANSCRIPTIONAL REGULATOR"/>
    <property type="match status" value="1"/>
</dbReference>
<evidence type="ECO:0000256" key="3">
    <source>
        <dbReference type="ARBA" id="ARBA00023125"/>
    </source>
</evidence>
<protein>
    <submittedName>
        <fullName evidence="6">LysR family transcriptional regulator</fullName>
    </submittedName>
</protein>
<dbReference type="EMBL" id="CP054569">
    <property type="protein sequence ID" value="QKQ46551.1"/>
    <property type="molecule type" value="Genomic_DNA"/>
</dbReference>
<name>A0A6N0JHE0_ACHDE</name>
<dbReference type="Pfam" id="PF00126">
    <property type="entry name" value="HTH_1"/>
    <property type="match status" value="1"/>
</dbReference>
<evidence type="ECO:0000259" key="5">
    <source>
        <dbReference type="PROSITE" id="PS50931"/>
    </source>
</evidence>
<sequence length="316" mass="34530">MTLSIRSLQHFAVLAEEKHFSRAAQRLHLTQSALTRSIQALEASLGLVLVDRASTGVVPTQAGLTVLERAQRILGETRDLRREAELIRGHDTGRVSLGVGVFPAAGFLSPLLVRIAREHPGLSVHVEVESWQRLLDKLLQDKLDFAVAVTHSLPPPDDFAVRPLPPQHGGLFTRAGHPLQGVARPRLRAALGQYRLAATDLPPRARDYLARLYQVARHDELPIAFECDSVAALRDVALGSDVVLFCTREAIAAELAQGLLAPLPLAYPATGQLTHSVIHRARRTLSPTAERVIELVQELLADAAAPRAPAKKPRRR</sequence>
<dbReference type="PANTHER" id="PTHR30126:SF98">
    <property type="entry name" value="HTH-TYPE TRANSCRIPTIONAL ACTIVATOR BAUR"/>
    <property type="match status" value="1"/>
</dbReference>
<accession>A0A6N0JHE0</accession>
<dbReference type="InterPro" id="IPR000847">
    <property type="entry name" value="LysR_HTH_N"/>
</dbReference>
<dbReference type="RefSeq" id="WP_174716010.1">
    <property type="nucleotide sequence ID" value="NZ_BLWG01000727.1"/>
</dbReference>
<reference evidence="6 7" key="1">
    <citation type="submission" date="2020-05" db="EMBL/GenBank/DDBJ databases">
        <title>FDA dAtabase for Regulatory Grade micrObial Sequences (FDA-ARGOS): Supporting development and validation of Infectious Disease Dx tests.</title>
        <authorList>
            <person name="Sproer C."/>
            <person name="Gronow S."/>
            <person name="Severitt S."/>
            <person name="Schroder I."/>
            <person name="Tallon L."/>
            <person name="Sadzewicz L."/>
            <person name="Zhao X."/>
            <person name="Vavikolanu K."/>
            <person name="Mehta A."/>
            <person name="Aluvathingal J."/>
            <person name="Nadendla S."/>
            <person name="Myers T."/>
            <person name="Yan Y."/>
            <person name="Sichtig H."/>
        </authorList>
    </citation>
    <scope>NUCLEOTIDE SEQUENCE [LARGE SCALE GENOMIC DNA]</scope>
    <source>
        <strain evidence="6 7">FDAARGOS_787</strain>
    </source>
</reference>
<dbReference type="PRINTS" id="PR00039">
    <property type="entry name" value="HTHLYSR"/>
</dbReference>
<dbReference type="PROSITE" id="PS50931">
    <property type="entry name" value="HTH_LYSR"/>
    <property type="match status" value="1"/>
</dbReference>
<dbReference type="GO" id="GO:0003700">
    <property type="term" value="F:DNA-binding transcription factor activity"/>
    <property type="evidence" value="ECO:0007669"/>
    <property type="project" value="InterPro"/>
</dbReference>
<keyword evidence="3" id="KW-0238">DNA-binding</keyword>
<dbReference type="GO" id="GO:0000976">
    <property type="term" value="F:transcription cis-regulatory region binding"/>
    <property type="evidence" value="ECO:0007669"/>
    <property type="project" value="TreeGrafter"/>
</dbReference>
<dbReference type="Proteomes" id="UP000509782">
    <property type="component" value="Chromosome"/>
</dbReference>
<dbReference type="InterPro" id="IPR005119">
    <property type="entry name" value="LysR_subst-bd"/>
</dbReference>
<dbReference type="AlphaFoldDB" id="A0A6N0JHE0"/>
<evidence type="ECO:0000256" key="2">
    <source>
        <dbReference type="ARBA" id="ARBA00023015"/>
    </source>
</evidence>
<dbReference type="Gene3D" id="1.10.10.10">
    <property type="entry name" value="Winged helix-like DNA-binding domain superfamily/Winged helix DNA-binding domain"/>
    <property type="match status" value="1"/>
</dbReference>
<dbReference type="Gene3D" id="3.40.190.290">
    <property type="match status" value="1"/>
</dbReference>
<feature type="domain" description="HTH lysR-type" evidence="5">
    <location>
        <begin position="1"/>
        <end position="60"/>
    </location>
</feature>
<dbReference type="SUPFAM" id="SSF46785">
    <property type="entry name" value="Winged helix' DNA-binding domain"/>
    <property type="match status" value="1"/>
</dbReference>
<comment type="similarity">
    <text evidence="1">Belongs to the LysR transcriptional regulatory family.</text>
</comment>
<proteinExistence type="inferred from homology"/>
<keyword evidence="2" id="KW-0805">Transcription regulation</keyword>
<dbReference type="SUPFAM" id="SSF53850">
    <property type="entry name" value="Periplasmic binding protein-like II"/>
    <property type="match status" value="1"/>
</dbReference>
<evidence type="ECO:0000256" key="4">
    <source>
        <dbReference type="ARBA" id="ARBA00023163"/>
    </source>
</evidence>
<evidence type="ECO:0000313" key="6">
    <source>
        <dbReference type="EMBL" id="QKQ46551.1"/>
    </source>
</evidence>
<dbReference type="InterPro" id="IPR036388">
    <property type="entry name" value="WH-like_DNA-bd_sf"/>
</dbReference>
<gene>
    <name evidence="6" type="ORF">FOC81_07530</name>
</gene>
<organism evidence="6 7">
    <name type="scientific">Achromobacter denitrificans</name>
    <name type="common">Alcaligenes denitrificans</name>
    <dbReference type="NCBI Taxonomy" id="32002"/>
    <lineage>
        <taxon>Bacteria</taxon>
        <taxon>Pseudomonadati</taxon>
        <taxon>Pseudomonadota</taxon>
        <taxon>Betaproteobacteria</taxon>
        <taxon>Burkholderiales</taxon>
        <taxon>Alcaligenaceae</taxon>
        <taxon>Achromobacter</taxon>
    </lineage>
</organism>
<evidence type="ECO:0000313" key="7">
    <source>
        <dbReference type="Proteomes" id="UP000509782"/>
    </source>
</evidence>
<dbReference type="InterPro" id="IPR036390">
    <property type="entry name" value="WH_DNA-bd_sf"/>
</dbReference>
<dbReference type="Pfam" id="PF03466">
    <property type="entry name" value="LysR_substrate"/>
    <property type="match status" value="1"/>
</dbReference>
<keyword evidence="4" id="KW-0804">Transcription</keyword>
<evidence type="ECO:0000256" key="1">
    <source>
        <dbReference type="ARBA" id="ARBA00009437"/>
    </source>
</evidence>
<dbReference type="FunFam" id="1.10.10.10:FF:000001">
    <property type="entry name" value="LysR family transcriptional regulator"/>
    <property type="match status" value="1"/>
</dbReference>